<reference evidence="3 4" key="1">
    <citation type="submission" date="2023-05" db="EMBL/GenBank/DDBJ databases">
        <title>Chelatococcus sp. nov., a moderately thermophilic bacterium isolated from hot spring microbial mat.</title>
        <authorList>
            <person name="Hu C.-J."/>
            <person name="Li W.-J."/>
        </authorList>
    </citation>
    <scope>NUCLEOTIDE SEQUENCE [LARGE SCALE GENOMIC DNA]</scope>
    <source>
        <strain evidence="3 4">SYSU G07232</strain>
    </source>
</reference>
<dbReference type="CDD" id="cd11528">
    <property type="entry name" value="NTP-PPase_MazG_Nterm"/>
    <property type="match status" value="1"/>
</dbReference>
<evidence type="ECO:0000256" key="1">
    <source>
        <dbReference type="SAM" id="MobiDB-lite"/>
    </source>
</evidence>
<dbReference type="EMBL" id="JASJEV010000001">
    <property type="protein sequence ID" value="MDJ1156822.1"/>
    <property type="molecule type" value="Genomic_DNA"/>
</dbReference>
<dbReference type="GO" id="GO:0047429">
    <property type="term" value="F:nucleoside triphosphate diphosphatase activity"/>
    <property type="evidence" value="ECO:0007669"/>
    <property type="project" value="UniProtKB-EC"/>
</dbReference>
<protein>
    <submittedName>
        <fullName evidence="3">Nucleoside triphosphate pyrophosphohydrolase</fullName>
        <ecNumber evidence="3">3.6.1.9</ecNumber>
    </submittedName>
</protein>
<dbReference type="Pfam" id="PF01503">
    <property type="entry name" value="PRA-PH"/>
    <property type="match status" value="1"/>
</dbReference>
<dbReference type="NCBIfam" id="TIGR00444">
    <property type="entry name" value="mazG"/>
    <property type="match status" value="1"/>
</dbReference>
<dbReference type="NCBIfam" id="NF007113">
    <property type="entry name" value="PRK09562.1"/>
    <property type="match status" value="1"/>
</dbReference>
<dbReference type="PANTHER" id="PTHR30522">
    <property type="entry name" value="NUCLEOSIDE TRIPHOSPHATE PYROPHOSPHOHYDROLASE"/>
    <property type="match status" value="1"/>
</dbReference>
<sequence>MSLHEKRPSSSLPAPSRDIARLVEIMAALRTPGTGCPWDLEQDFTSIVPYTIEEAYEVADAVARGDFVDLKDELGDLLLQVVFHARMAEEAKHFSFGDVVEAITRKLIRRHPHVFGDARNLSPEAVKTLWGQIKAEEKAERQAARQAAGTYDETASLLDGIPHALPALARADKLQRKAATVGFDWSETTQVIAKIREELAETEEAVAAGDRTAQADEIGDLLFAVANLARHLDIDPEAALRGTNAKFERRFRRIEQSLAKKGKNPSESTLDEMEALWQAAKAEEAAPGG</sequence>
<dbReference type="Gene3D" id="1.10.287.1080">
    <property type="entry name" value="MazG-like"/>
    <property type="match status" value="2"/>
</dbReference>
<dbReference type="RefSeq" id="WP_283738820.1">
    <property type="nucleotide sequence ID" value="NZ_JASJEV010000001.1"/>
</dbReference>
<dbReference type="CDD" id="cd11529">
    <property type="entry name" value="NTP-PPase_MazG_Cterm"/>
    <property type="match status" value="1"/>
</dbReference>
<organism evidence="3 4">
    <name type="scientific">Chelatococcus albus</name>
    <dbReference type="NCBI Taxonomy" id="3047466"/>
    <lineage>
        <taxon>Bacteria</taxon>
        <taxon>Pseudomonadati</taxon>
        <taxon>Pseudomonadota</taxon>
        <taxon>Alphaproteobacteria</taxon>
        <taxon>Hyphomicrobiales</taxon>
        <taxon>Chelatococcaceae</taxon>
        <taxon>Chelatococcus</taxon>
    </lineage>
</organism>
<dbReference type="InterPro" id="IPR004518">
    <property type="entry name" value="MazG-like_dom"/>
</dbReference>
<proteinExistence type="predicted"/>
<gene>
    <name evidence="3" type="primary">mazG</name>
    <name evidence="3" type="ORF">QNA08_01000</name>
</gene>
<dbReference type="Proteomes" id="UP001321492">
    <property type="component" value="Unassembled WGS sequence"/>
</dbReference>
<dbReference type="InterPro" id="IPR048015">
    <property type="entry name" value="NTP-PPase_MazG-like_N"/>
</dbReference>
<comment type="caution">
    <text evidence="3">The sequence shown here is derived from an EMBL/GenBank/DDBJ whole genome shotgun (WGS) entry which is preliminary data.</text>
</comment>
<evidence type="ECO:0000313" key="4">
    <source>
        <dbReference type="Proteomes" id="UP001321492"/>
    </source>
</evidence>
<evidence type="ECO:0000259" key="2">
    <source>
        <dbReference type="Pfam" id="PF03819"/>
    </source>
</evidence>
<dbReference type="EC" id="3.6.1.9" evidence="3"/>
<dbReference type="InterPro" id="IPR048011">
    <property type="entry name" value="NTP-PPase_MazG-like_C"/>
</dbReference>
<name>A0ABT7ABS7_9HYPH</name>
<dbReference type="InterPro" id="IPR021130">
    <property type="entry name" value="PRib-ATP_PPHydrolase-like"/>
</dbReference>
<evidence type="ECO:0000313" key="3">
    <source>
        <dbReference type="EMBL" id="MDJ1156822.1"/>
    </source>
</evidence>
<dbReference type="PANTHER" id="PTHR30522:SF0">
    <property type="entry name" value="NUCLEOSIDE TRIPHOSPHATE PYROPHOSPHOHYDROLASE"/>
    <property type="match status" value="1"/>
</dbReference>
<feature type="domain" description="NTP pyrophosphohydrolase MazG-like" evidence="2">
    <location>
        <begin position="42"/>
        <end position="115"/>
    </location>
</feature>
<dbReference type="SUPFAM" id="SSF101386">
    <property type="entry name" value="all-alpha NTP pyrophosphatases"/>
    <property type="match status" value="2"/>
</dbReference>
<keyword evidence="4" id="KW-1185">Reference proteome</keyword>
<dbReference type="InterPro" id="IPR011551">
    <property type="entry name" value="NTP_PyrPHydrolase_MazG"/>
</dbReference>
<feature type="region of interest" description="Disordered" evidence="1">
    <location>
        <begin position="258"/>
        <end position="289"/>
    </location>
</feature>
<accession>A0ABT7ABS7</accession>
<keyword evidence="3" id="KW-0378">Hydrolase</keyword>
<dbReference type="Pfam" id="PF03819">
    <property type="entry name" value="MazG"/>
    <property type="match status" value="1"/>
</dbReference>